<dbReference type="AlphaFoldDB" id="A0AAC8XLN4"/>
<accession>A0AAC8XLN4</accession>
<protein>
    <submittedName>
        <fullName evidence="1">Uncharacterized protein</fullName>
    </submittedName>
</protein>
<sequence>MKTHIGAMCVFEIVLLTAFQRILYAIGYLFQRCDGEGYLGKFSMVGSMNVGIPTIIEPKISSSF</sequence>
<dbReference type="Proteomes" id="UP000061468">
    <property type="component" value="Chromosome"/>
</dbReference>
<reference evidence="1 2" key="1">
    <citation type="submission" date="2015-12" db="EMBL/GenBank/DDBJ databases">
        <title>Intraspecies pangenome expansion in the marine bacterium Alteromonas.</title>
        <authorList>
            <person name="Lopez-Perez M."/>
            <person name="Rodriguez-Valera F."/>
        </authorList>
    </citation>
    <scope>NUCLEOTIDE SEQUENCE [LARGE SCALE GENOMIC DNA]</scope>
    <source>
        <strain evidence="1 2">UM8</strain>
    </source>
</reference>
<name>A0AAC8XLN4_9ALTE</name>
<dbReference type="EMBL" id="CP013928">
    <property type="protein sequence ID" value="AMJ79685.1"/>
    <property type="molecule type" value="Genomic_DNA"/>
</dbReference>
<proteinExistence type="predicted"/>
<gene>
    <name evidence="1" type="ORF">AV942_16000</name>
</gene>
<organism evidence="1 2">
    <name type="scientific">Alteromonas mediterranea</name>
    <dbReference type="NCBI Taxonomy" id="314275"/>
    <lineage>
        <taxon>Bacteria</taxon>
        <taxon>Pseudomonadati</taxon>
        <taxon>Pseudomonadota</taxon>
        <taxon>Gammaproteobacteria</taxon>
        <taxon>Alteromonadales</taxon>
        <taxon>Alteromonadaceae</taxon>
        <taxon>Alteromonas/Salinimonas group</taxon>
        <taxon>Alteromonas</taxon>
    </lineage>
</organism>
<evidence type="ECO:0000313" key="1">
    <source>
        <dbReference type="EMBL" id="AMJ79685.1"/>
    </source>
</evidence>
<evidence type="ECO:0000313" key="2">
    <source>
        <dbReference type="Proteomes" id="UP000061468"/>
    </source>
</evidence>